<gene>
    <name evidence="2" type="ORF">RclHR1_00360007</name>
</gene>
<dbReference type="PANTHER" id="PTHR14464">
    <property type="entry name" value="EXONUCLEASE V"/>
    <property type="match status" value="1"/>
</dbReference>
<evidence type="ECO:0000313" key="2">
    <source>
        <dbReference type="EMBL" id="GBB99658.1"/>
    </source>
</evidence>
<name>A0A2Z6S6A3_9GLOM</name>
<dbReference type="GO" id="GO:0036297">
    <property type="term" value="P:interstrand cross-link repair"/>
    <property type="evidence" value="ECO:0007669"/>
    <property type="project" value="TreeGrafter"/>
</dbReference>
<accession>A0A2Z6S6A3</accession>
<evidence type="ECO:0000313" key="3">
    <source>
        <dbReference type="Proteomes" id="UP000247702"/>
    </source>
</evidence>
<dbReference type="InterPro" id="IPR011604">
    <property type="entry name" value="PDDEXK-like_dom_sf"/>
</dbReference>
<proteinExistence type="inferred from homology"/>
<dbReference type="GO" id="GO:0005739">
    <property type="term" value="C:mitochondrion"/>
    <property type="evidence" value="ECO:0007669"/>
    <property type="project" value="TreeGrafter"/>
</dbReference>
<dbReference type="Pfam" id="PF09810">
    <property type="entry name" value="Exo5"/>
    <property type="match status" value="1"/>
</dbReference>
<organism evidence="2 3">
    <name type="scientific">Rhizophagus clarus</name>
    <dbReference type="NCBI Taxonomy" id="94130"/>
    <lineage>
        <taxon>Eukaryota</taxon>
        <taxon>Fungi</taxon>
        <taxon>Fungi incertae sedis</taxon>
        <taxon>Mucoromycota</taxon>
        <taxon>Glomeromycotina</taxon>
        <taxon>Glomeromycetes</taxon>
        <taxon>Glomerales</taxon>
        <taxon>Glomeraceae</taxon>
        <taxon>Rhizophagus</taxon>
    </lineage>
</organism>
<evidence type="ECO:0000256" key="1">
    <source>
        <dbReference type="ARBA" id="ARBA00009797"/>
    </source>
</evidence>
<reference evidence="2 3" key="1">
    <citation type="submission" date="2017-11" db="EMBL/GenBank/DDBJ databases">
        <title>The genome of Rhizophagus clarus HR1 reveals common genetic basis of auxotrophy among arbuscular mycorrhizal fungi.</title>
        <authorList>
            <person name="Kobayashi Y."/>
        </authorList>
    </citation>
    <scope>NUCLEOTIDE SEQUENCE [LARGE SCALE GENOMIC DNA]</scope>
    <source>
        <strain evidence="2 3">HR1</strain>
    </source>
</reference>
<dbReference type="EMBL" id="BEXD01002890">
    <property type="protein sequence ID" value="GBB99658.1"/>
    <property type="molecule type" value="Genomic_DNA"/>
</dbReference>
<dbReference type="GO" id="GO:0045145">
    <property type="term" value="F:single-stranded DNA 5'-3' DNA exonuclease activity"/>
    <property type="evidence" value="ECO:0007669"/>
    <property type="project" value="InterPro"/>
</dbReference>
<protein>
    <recommendedName>
        <fullName evidence="4">Exonuclease V</fullName>
    </recommendedName>
</protein>
<dbReference type="GO" id="GO:0005634">
    <property type="term" value="C:nucleus"/>
    <property type="evidence" value="ECO:0007669"/>
    <property type="project" value="TreeGrafter"/>
</dbReference>
<evidence type="ECO:0008006" key="4">
    <source>
        <dbReference type="Google" id="ProtNLM"/>
    </source>
</evidence>
<dbReference type="InterPro" id="IPR019190">
    <property type="entry name" value="EXOV"/>
</dbReference>
<comment type="caution">
    <text evidence="2">The sequence shown here is derived from an EMBL/GenBank/DDBJ whole genome shotgun (WGS) entry which is preliminary data.</text>
</comment>
<dbReference type="PANTHER" id="PTHR14464:SF4">
    <property type="entry name" value="EXONUCLEASE V"/>
    <property type="match status" value="1"/>
</dbReference>
<dbReference type="AlphaFoldDB" id="A0A2Z6S6A3"/>
<keyword evidence="3" id="KW-1185">Reference proteome</keyword>
<comment type="similarity">
    <text evidence="1">Belongs to the EXO5 family.</text>
</comment>
<dbReference type="Gene3D" id="3.90.320.10">
    <property type="match status" value="1"/>
</dbReference>
<dbReference type="Proteomes" id="UP000247702">
    <property type="component" value="Unassembled WGS sequence"/>
</dbReference>
<sequence length="407" mass="47760">MFTRCFNYLCKLVGSRDNNNNITNLTNLINNKECIKLRAIDMTNKKKNSKKNLLKFKLARKIMELRTNSNVPSDIKNQEEKSPHERFRDSKTLFVTDFSSFAWCELQQHYSLIAGGRKETLAMKNGSEIHKNLESQEHVIVQIPTYTREDSWGIKLYNLIFGIDSLFTNYKTRELPIFGFVSDLFVFGIIDQVEMKPVFDDISGDELLIISDTNISRDELIISDTKTRTKPYIPKKAPPSVKFQLMLYKKLFDELVQGTIDDEKIFQTLDLNPDLEFSNELANIIKISCKESEIKELNLRNLMKVVINRFRKVWKTSNVLEVNYKLQKDESDLGSIYFDYNENQLENYLKKTIKYWKGDRKPEGVPIEDAWKCQNCDFADNCEWRLNKIKECEQKKRAFKEITNGQH</sequence>